<evidence type="ECO:0000313" key="1">
    <source>
        <dbReference type="EMBL" id="ORZ22454.1"/>
    </source>
</evidence>
<keyword evidence="2" id="KW-1185">Reference proteome</keyword>
<organism evidence="1 2">
    <name type="scientific">Absidia repens</name>
    <dbReference type="NCBI Taxonomy" id="90262"/>
    <lineage>
        <taxon>Eukaryota</taxon>
        <taxon>Fungi</taxon>
        <taxon>Fungi incertae sedis</taxon>
        <taxon>Mucoromycota</taxon>
        <taxon>Mucoromycotina</taxon>
        <taxon>Mucoromycetes</taxon>
        <taxon>Mucorales</taxon>
        <taxon>Cunninghamellaceae</taxon>
        <taxon>Absidia</taxon>
    </lineage>
</organism>
<dbReference type="AlphaFoldDB" id="A0A1X2IUJ8"/>
<reference evidence="1 2" key="1">
    <citation type="submission" date="2016-07" db="EMBL/GenBank/DDBJ databases">
        <title>Pervasive Adenine N6-methylation of Active Genes in Fungi.</title>
        <authorList>
            <consortium name="DOE Joint Genome Institute"/>
            <person name="Mondo S.J."/>
            <person name="Dannebaum R.O."/>
            <person name="Kuo R.C."/>
            <person name="Labutti K."/>
            <person name="Haridas S."/>
            <person name="Kuo A."/>
            <person name="Salamov A."/>
            <person name="Ahrendt S.R."/>
            <person name="Lipzen A."/>
            <person name="Sullivan W."/>
            <person name="Andreopoulos W.B."/>
            <person name="Clum A."/>
            <person name="Lindquist E."/>
            <person name="Daum C."/>
            <person name="Ramamoorthy G.K."/>
            <person name="Gryganskyi A."/>
            <person name="Culley D."/>
            <person name="Magnuson J.K."/>
            <person name="James T.Y."/>
            <person name="O'Malley M.A."/>
            <person name="Stajich J.E."/>
            <person name="Spatafora J.W."/>
            <person name="Visel A."/>
            <person name="Grigoriev I.V."/>
        </authorList>
    </citation>
    <scope>NUCLEOTIDE SEQUENCE [LARGE SCALE GENOMIC DNA]</scope>
    <source>
        <strain evidence="1 2">NRRL 1336</strain>
    </source>
</reference>
<gene>
    <name evidence="1" type="ORF">BCR42DRAFT_406217</name>
</gene>
<dbReference type="EMBL" id="MCGE01000004">
    <property type="protein sequence ID" value="ORZ22454.1"/>
    <property type="molecule type" value="Genomic_DNA"/>
</dbReference>
<dbReference type="Proteomes" id="UP000193560">
    <property type="component" value="Unassembled WGS sequence"/>
</dbReference>
<sequence length="376" mass="42506">MTTSALIHDPLLFYPYSKTYYEAANQYAMTEQERNGSSCNNSVSSSSSTSSLSSMSSLSSLACRIHLEADWNQVMASVKKAMYNSTSAAVPSPVTYLCQNAPFMPMPDPAKDPAFFYNSDIVDVKDMYSYRQLRSENLLCRMFKCSAWKVDLAQTSVMRLTKGVFVANKLQQSPHPYSSPVMGSNDFMDMASSDLDTSVDTIDTFHYGNMKQLMLQQQHQQEQLQQNFTPYSYTFGARYTNPYQGRDIVIRGSVLPLWCQTLFLNECVSRMPLEPDIPYAGLFPFAPSFTIVFQSLANQCTPSNQDCFPDLTFDYERFAMEFSDPSDLMDPDSGAQWTEQKQQVMNQMLLCDITEQSALVLSQLAQLWAADQCLPF</sequence>
<comment type="caution">
    <text evidence="1">The sequence shown here is derived from an EMBL/GenBank/DDBJ whole genome shotgun (WGS) entry which is preliminary data.</text>
</comment>
<evidence type="ECO:0000313" key="2">
    <source>
        <dbReference type="Proteomes" id="UP000193560"/>
    </source>
</evidence>
<proteinExistence type="predicted"/>
<dbReference type="OrthoDB" id="2344405at2759"/>
<accession>A0A1X2IUJ8</accession>
<name>A0A1X2IUJ8_9FUNG</name>
<protein>
    <submittedName>
        <fullName evidence="1">Uncharacterized protein</fullName>
    </submittedName>
</protein>